<dbReference type="GO" id="GO:0043138">
    <property type="term" value="F:3'-5' DNA helicase activity"/>
    <property type="evidence" value="ECO:0007669"/>
    <property type="project" value="UniProtKB-EC"/>
</dbReference>
<sequence>MREVYYKDAVQMVLPDQPKSLIFDLEVVPGKPNQTDRIFMVGAMRPDKDEELEHKVNKDLPAVLEALDRLGQGASFVLGHNVIDHDLPILLEQAAHLALHQLPVIDTLRLSPLAFPQNPYHRLVKDYKLIRDSLNSPLSDCRSTLTLFNDQRRAFKDLSINLQSELLCYQALLAPMPDSDLGAFFTSITGQAPRSLKEIRHLIPELLRETDPTLTRTSKVCSKRLNQLLQRDLMDDSQRWPLAYALAWLRVSGGNSVLAPWVRHQFPATGKLIAELRDIPCGESHCDYCSTTHDPRHELRRYFAPIQDFRTEPDGRSLQHDVVLAGMQGKHVLAILATGGGKSLCYQLPALNRFHRNGSLTIIISPLQSLMKDQVDGLLARNVQCAATLNGLLTMPERAEVLEKIQLGDVGILLVSPEQFRNMAFRRAISQRQVGAWIFDEAHCLSKWGADFRPDYLYVSRFIKQFSGDGPLAAIGCFTATAKPDVLEDIEQHFKEQLGITFKHFIGTHERTNLHFEVLPCSRSEKRHHAQTLIEEELGTSKGGAVIFVSSRKGAEELADFLIGHGWACKYFHAGLEPHEKKDIQDAFKGGELKIIVATNAFGMGVDKPDIRLVIHADIPGSLENYLQEAGRAGRDQGHARCVLLYDAQDIENQFGMCEGSKLTLRDIQQILRKLRKESDRRKGSRLVITAGEVLMDEHVDTSFEAGERDAETKVVTAVSWLERGQFLKREENQTQIFPASLKLTKEEADKRLATVNLSARRLEEFRAILSYLYEANVDERINTDALMALTSLTSEEVTATLRQMEDLGLLVNDSKLTLYVRHGVVFPSTQRLQATLQLESALFDLLQELAPEAESGEWQDLNVPLLTSTLKTASGNKDLIPLHVLRLLRSLAQDHDSNSQQRSSFELRQITQDFLKLRIRGGHNWRAIQGLGERRRALAAVVLTFLIGKLPPGSRNKDLLVDTTFGELMGLIDLDLELRTRIPESQRRKAVEHVLLYLHKQEVITLNHGMTVMRRAMTIEVEGGKRTGFLKDDYQRLDEHYREKRIQVHVMREYAEVGLGSMGYALDLVQHYFTLAKQEFIRRYFVDREEVLKLATSEESWRSIVEKLSAAQRIIVSDDDDVNRLILAGPGSGKTRVIVHRIAYLLRVRRVPARCIVALTFNRHAANEIKQRLIKLVGADAFGVNVMTYHRMAMRLTGTRFERGETLEEGRLAQVMGEAVELLEGKRQVEGEDDLREQLMRGYRYILVDEYQDIDDLQYRLVSALAGRKSEEEGRLCILAVGDDDQNIYAWRDTNNRYIERFREEYSATKNYLVDNYRSSGRIIDAANRVIGRNPDRLKKDHPIQIDTVRRAMPKGGDWETLDIEREGRVLRLKIDAQGHARANLQAQAAMTELQRLLSLDSEDWHGCAVLARTHQNLLPLQAWCEAHGVPYCLAADKEGVLPLTAQRGFVQAVEILREITEPLSASETWTYLGKRQLGPEWYDMLLVAFDQLTAEFGQCPLSAEILLDWLYDYFRELRQQPRKGLYLGTVHSAKGLEFRHVVVLDGGWSTQPETLSDERRLYYVGMTRAEQTLTLCEYPEGNPFCSQLTEEVMARTFQGEYLAELEKRYLQLSLKDIDLDYAGRQNPTASIHKVLAALEPGDILSFKAHEDRYLIQDANGYVIGRTAKSFSLDLDIEECEVAAILVRRSDRCEESFRAYHRSQEWELVVPRIAGRVVMSDT</sequence>
<dbReference type="GO" id="GO:0005524">
    <property type="term" value="F:ATP binding"/>
    <property type="evidence" value="ECO:0007669"/>
    <property type="project" value="UniProtKB-UniRule"/>
</dbReference>
<keyword evidence="6" id="KW-0238">DNA-binding</keyword>
<evidence type="ECO:0000256" key="5">
    <source>
        <dbReference type="ARBA" id="ARBA00022840"/>
    </source>
</evidence>
<keyword evidence="3 10" id="KW-0378">Hydrolase</keyword>
<dbReference type="SMART" id="SM00487">
    <property type="entry name" value="DEXDc"/>
    <property type="match status" value="1"/>
</dbReference>
<keyword evidence="5 10" id="KW-0067">ATP-binding</keyword>
<dbReference type="PROSITE" id="PS51194">
    <property type="entry name" value="HELICASE_CTER"/>
    <property type="match status" value="1"/>
</dbReference>
<dbReference type="GO" id="GO:0003677">
    <property type="term" value="F:DNA binding"/>
    <property type="evidence" value="ECO:0007669"/>
    <property type="project" value="UniProtKB-KW"/>
</dbReference>
<dbReference type="SUPFAM" id="SSF53098">
    <property type="entry name" value="Ribonuclease H-like"/>
    <property type="match status" value="1"/>
</dbReference>
<dbReference type="PROSITE" id="PS51198">
    <property type="entry name" value="UVRD_HELICASE_ATP_BIND"/>
    <property type="match status" value="1"/>
</dbReference>
<name>A0A0P9M5N7_9PSED</name>
<dbReference type="GO" id="GO:0005737">
    <property type="term" value="C:cytoplasm"/>
    <property type="evidence" value="ECO:0007669"/>
    <property type="project" value="TreeGrafter"/>
</dbReference>
<evidence type="ECO:0000259" key="13">
    <source>
        <dbReference type="PROSITE" id="PS51198"/>
    </source>
</evidence>
<dbReference type="GO" id="GO:0006310">
    <property type="term" value="P:DNA recombination"/>
    <property type="evidence" value="ECO:0007669"/>
    <property type="project" value="InterPro"/>
</dbReference>
<dbReference type="GO" id="GO:0009378">
    <property type="term" value="F:four-way junction helicase activity"/>
    <property type="evidence" value="ECO:0007669"/>
    <property type="project" value="TreeGrafter"/>
</dbReference>
<evidence type="ECO:0000256" key="4">
    <source>
        <dbReference type="ARBA" id="ARBA00022806"/>
    </source>
</evidence>
<evidence type="ECO:0000313" key="15">
    <source>
        <dbReference type="Proteomes" id="UP000051335"/>
    </source>
</evidence>
<dbReference type="InterPro" id="IPR036397">
    <property type="entry name" value="RNaseH_sf"/>
</dbReference>
<evidence type="ECO:0000256" key="6">
    <source>
        <dbReference type="ARBA" id="ARBA00023125"/>
    </source>
</evidence>
<gene>
    <name evidence="14" type="ORF">ALO75_04461</name>
</gene>
<protein>
    <recommendedName>
        <fullName evidence="9">DNA 3'-5' helicase</fullName>
        <ecNumber evidence="9">5.6.2.4</ecNumber>
    </recommendedName>
</protein>
<evidence type="ECO:0000259" key="12">
    <source>
        <dbReference type="PROSITE" id="PS51194"/>
    </source>
</evidence>
<comment type="similarity">
    <text evidence="1">Belongs to the helicase family. RecQ subfamily.</text>
</comment>
<evidence type="ECO:0000256" key="10">
    <source>
        <dbReference type="PROSITE-ProRule" id="PRU00560"/>
    </source>
</evidence>
<dbReference type="Pfam" id="PF13538">
    <property type="entry name" value="UvrD_C_2"/>
    <property type="match status" value="1"/>
</dbReference>
<reference evidence="14 15" key="1">
    <citation type="submission" date="2015-09" db="EMBL/GenBank/DDBJ databases">
        <title>Genome announcement of multiple Pseudomonas syringae strains.</title>
        <authorList>
            <person name="Thakur S."/>
            <person name="Wang P.W."/>
            <person name="Gong Y."/>
            <person name="Weir B.S."/>
            <person name="Guttman D.S."/>
        </authorList>
    </citation>
    <scope>NUCLEOTIDE SEQUENCE [LARGE SCALE GENOMIC DNA]</scope>
    <source>
        <strain evidence="14 15">ICMP17001</strain>
    </source>
</reference>
<dbReference type="SMART" id="SM00490">
    <property type="entry name" value="HELICc"/>
    <property type="match status" value="1"/>
</dbReference>
<dbReference type="GO" id="GO:0030894">
    <property type="term" value="C:replisome"/>
    <property type="evidence" value="ECO:0007669"/>
    <property type="project" value="TreeGrafter"/>
</dbReference>
<dbReference type="EC" id="5.6.2.4" evidence="9"/>
<dbReference type="InterPro" id="IPR012337">
    <property type="entry name" value="RNaseH-like_sf"/>
</dbReference>
<dbReference type="PANTHER" id="PTHR13710">
    <property type="entry name" value="DNA HELICASE RECQ FAMILY MEMBER"/>
    <property type="match status" value="1"/>
</dbReference>
<dbReference type="NCBIfam" id="TIGR00614">
    <property type="entry name" value="recQ_fam"/>
    <property type="match status" value="1"/>
</dbReference>
<dbReference type="Pfam" id="PF00271">
    <property type="entry name" value="Helicase_C"/>
    <property type="match status" value="1"/>
</dbReference>
<comment type="catalytic activity">
    <reaction evidence="8">
        <text>Couples ATP hydrolysis with the unwinding of duplex DNA by translocating in the 3'-5' direction.</text>
        <dbReference type="EC" id="5.6.2.4"/>
    </reaction>
</comment>
<dbReference type="Pfam" id="PF00270">
    <property type="entry name" value="DEAD"/>
    <property type="match status" value="1"/>
</dbReference>
<evidence type="ECO:0000256" key="1">
    <source>
        <dbReference type="ARBA" id="ARBA00005446"/>
    </source>
</evidence>
<dbReference type="GO" id="GO:0016787">
    <property type="term" value="F:hydrolase activity"/>
    <property type="evidence" value="ECO:0007669"/>
    <property type="project" value="UniProtKB-UniRule"/>
</dbReference>
<keyword evidence="4 10" id="KW-0347">Helicase</keyword>
<dbReference type="Pfam" id="PF13245">
    <property type="entry name" value="AAA_19"/>
    <property type="match status" value="1"/>
</dbReference>
<evidence type="ECO:0000313" key="14">
    <source>
        <dbReference type="EMBL" id="KPW86041.1"/>
    </source>
</evidence>
<feature type="domain" description="UvrD-like helicase ATP-binding" evidence="13">
    <location>
        <begin position="1108"/>
        <end position="1321"/>
    </location>
</feature>
<feature type="domain" description="Helicase C-terminal" evidence="12">
    <location>
        <begin position="533"/>
        <end position="695"/>
    </location>
</feature>
<keyword evidence="7" id="KW-0413">Isomerase</keyword>
<evidence type="ECO:0000256" key="3">
    <source>
        <dbReference type="ARBA" id="ARBA00022801"/>
    </source>
</evidence>
<dbReference type="GO" id="GO:0006281">
    <property type="term" value="P:DNA repair"/>
    <property type="evidence" value="ECO:0007669"/>
    <property type="project" value="TreeGrafter"/>
</dbReference>
<dbReference type="Gene3D" id="3.40.50.300">
    <property type="entry name" value="P-loop containing nucleotide triphosphate hydrolases"/>
    <property type="match status" value="5"/>
</dbReference>
<keyword evidence="15" id="KW-1185">Reference proteome</keyword>
<dbReference type="InterPro" id="IPR011545">
    <property type="entry name" value="DEAD/DEAH_box_helicase_dom"/>
</dbReference>
<feature type="binding site" evidence="10">
    <location>
        <begin position="1129"/>
        <end position="1136"/>
    </location>
    <ligand>
        <name>ATP</name>
        <dbReference type="ChEBI" id="CHEBI:30616"/>
    </ligand>
</feature>
<dbReference type="InterPro" id="IPR014001">
    <property type="entry name" value="Helicase_ATP-bd"/>
</dbReference>
<dbReference type="PROSITE" id="PS51192">
    <property type="entry name" value="HELICASE_ATP_BIND_1"/>
    <property type="match status" value="1"/>
</dbReference>
<dbReference type="Gene3D" id="3.30.420.10">
    <property type="entry name" value="Ribonuclease H-like superfamily/Ribonuclease H"/>
    <property type="match status" value="1"/>
</dbReference>
<dbReference type="EMBL" id="LJQC01001092">
    <property type="protein sequence ID" value="KPW86041.1"/>
    <property type="molecule type" value="Genomic_DNA"/>
</dbReference>
<evidence type="ECO:0000256" key="9">
    <source>
        <dbReference type="ARBA" id="ARBA00034808"/>
    </source>
</evidence>
<comment type="caution">
    <text evidence="14">The sequence shown here is derived from an EMBL/GenBank/DDBJ whole genome shotgun (WGS) entry which is preliminary data.</text>
</comment>
<dbReference type="InterPro" id="IPR027785">
    <property type="entry name" value="UvrD-like_helicase_C"/>
</dbReference>
<proteinExistence type="inferred from homology"/>
<organism evidence="14 15">
    <name type="scientific">Pseudomonas syringae pv. coryli</name>
    <dbReference type="NCBI Taxonomy" id="317659"/>
    <lineage>
        <taxon>Bacteria</taxon>
        <taxon>Pseudomonadati</taxon>
        <taxon>Pseudomonadota</taxon>
        <taxon>Gammaproteobacteria</taxon>
        <taxon>Pseudomonadales</taxon>
        <taxon>Pseudomonadaceae</taxon>
        <taxon>Pseudomonas</taxon>
    </lineage>
</organism>
<dbReference type="Proteomes" id="UP000051335">
    <property type="component" value="Unassembled WGS sequence"/>
</dbReference>
<dbReference type="InterPro" id="IPR004589">
    <property type="entry name" value="DNA_helicase_ATP-dep_RecQ"/>
</dbReference>
<evidence type="ECO:0000259" key="11">
    <source>
        <dbReference type="PROSITE" id="PS51192"/>
    </source>
</evidence>
<evidence type="ECO:0000256" key="8">
    <source>
        <dbReference type="ARBA" id="ARBA00034617"/>
    </source>
</evidence>
<dbReference type="SUPFAM" id="SSF52540">
    <property type="entry name" value="P-loop containing nucleoside triphosphate hydrolases"/>
    <property type="match status" value="2"/>
</dbReference>
<dbReference type="PATRIC" id="fig|317659.3.peg.2157"/>
<dbReference type="InterPro" id="IPR014016">
    <property type="entry name" value="UvrD-like_ATP-bd"/>
</dbReference>
<feature type="domain" description="Helicase ATP-binding" evidence="11">
    <location>
        <begin position="323"/>
        <end position="500"/>
    </location>
</feature>
<keyword evidence="2 10" id="KW-0547">Nucleotide-binding</keyword>
<accession>A0A0P9M5N7</accession>
<dbReference type="InterPro" id="IPR001650">
    <property type="entry name" value="Helicase_C-like"/>
</dbReference>
<dbReference type="CDD" id="cd17932">
    <property type="entry name" value="DEXQc_UvrD"/>
    <property type="match status" value="1"/>
</dbReference>
<evidence type="ECO:0000256" key="2">
    <source>
        <dbReference type="ARBA" id="ARBA00022741"/>
    </source>
</evidence>
<dbReference type="GO" id="GO:0043590">
    <property type="term" value="C:bacterial nucleoid"/>
    <property type="evidence" value="ECO:0007669"/>
    <property type="project" value="TreeGrafter"/>
</dbReference>
<evidence type="ECO:0000256" key="7">
    <source>
        <dbReference type="ARBA" id="ARBA00023235"/>
    </source>
</evidence>
<dbReference type="PANTHER" id="PTHR13710:SF105">
    <property type="entry name" value="ATP-DEPENDENT DNA HELICASE Q1"/>
    <property type="match status" value="1"/>
</dbReference>
<dbReference type="InterPro" id="IPR027417">
    <property type="entry name" value="P-loop_NTPase"/>
</dbReference>